<evidence type="ECO:0000256" key="3">
    <source>
        <dbReference type="SAM" id="MobiDB-lite"/>
    </source>
</evidence>
<evidence type="ECO:0000313" key="7">
    <source>
        <dbReference type="Proteomes" id="UP000799772"/>
    </source>
</evidence>
<dbReference type="PANTHER" id="PTHR43702">
    <property type="entry name" value="L-FUCOSE-PROTON SYMPORTER"/>
    <property type="match status" value="1"/>
</dbReference>
<comment type="caution">
    <text evidence="6">The sequence shown here is derived from an EMBL/GenBank/DDBJ whole genome shotgun (WGS) entry which is preliminary data.</text>
</comment>
<feature type="transmembrane region" description="Helical" evidence="4">
    <location>
        <begin position="89"/>
        <end position="110"/>
    </location>
</feature>
<proteinExistence type="predicted"/>
<feature type="transmembrane region" description="Helical" evidence="4">
    <location>
        <begin position="204"/>
        <end position="225"/>
    </location>
</feature>
<keyword evidence="4" id="KW-0472">Membrane</keyword>
<feature type="transmembrane region" description="Helical" evidence="4">
    <location>
        <begin position="717"/>
        <end position="737"/>
    </location>
</feature>
<feature type="transmembrane region" description="Helical" evidence="4">
    <location>
        <begin position="692"/>
        <end position="711"/>
    </location>
</feature>
<dbReference type="SUPFAM" id="SSF103473">
    <property type="entry name" value="MFS general substrate transporter"/>
    <property type="match status" value="1"/>
</dbReference>
<keyword evidence="7" id="KW-1185">Reference proteome</keyword>
<evidence type="ECO:0000256" key="4">
    <source>
        <dbReference type="SAM" id="Phobius"/>
    </source>
</evidence>
<feature type="compositionally biased region" description="Polar residues" evidence="3">
    <location>
        <begin position="304"/>
        <end position="326"/>
    </location>
</feature>
<feature type="transmembrane region" description="Helical" evidence="4">
    <location>
        <begin position="749"/>
        <end position="770"/>
    </location>
</feature>
<dbReference type="InterPro" id="IPR011701">
    <property type="entry name" value="MFS"/>
</dbReference>
<dbReference type="InterPro" id="IPR049326">
    <property type="entry name" value="Rhodopsin_dom_fungi"/>
</dbReference>
<feature type="region of interest" description="Disordered" evidence="3">
    <location>
        <begin position="304"/>
        <end position="337"/>
    </location>
</feature>
<dbReference type="Pfam" id="PF20684">
    <property type="entry name" value="Fung_rhodopsin"/>
    <property type="match status" value="1"/>
</dbReference>
<sequence length="875" mass="95308">MAGTESRQTTALVIAAVFLACSTVFVTLRLISRTLVVRKLQPDDWFIIAAWVVSFGLSFSICYGASVGLGRHEIDVPADWEAPLKKSEYAFSVLYNPALMLTKTSILVFYLRLSTTEKIFKWACYATLVVVNVGGLALSILNIAQCRPLSSAFETPIPNGAKCTDIVTLYLSSAPLNIITDLAILFLPFPVLTSIKLPRKQKIILLVTFGFGVFIAVVDVVRIAYLQQAFMTRIESVQTNSHSEGPDARNSSDFSWYGAISYTWSAIEVHVGIMVACVPGLKPLVSRFLPKMLRDSDKEDFTIRSSDASRSMSEMQTAQRIPSATKSPVRDRGESVAPDEGPIGMMDFLTTPDMTELPQIQRTDTTMTPTTPNFFDFVNIQGKKSMVHMTTEESLFPVAMVTVLFFIWGFAYGLLDSLNAQFQNVAHMSIGQTIGIHSAYFAGYFVASASFGHLVLRFWGFKACYIVGLAIYACGTLVFWPAAVLTSFPAFLVSNFIVGMGLSTLEVSANLFISLCGPQEYMEIRLNLSQAVQAIGSVVAPLLATKVLFKSATHASALTDVQWTYLGISLFTILLAVGYYYVPLPEATDRDLIEIGERADGANDAELHIPFFSGPNSYIKVVLITLVIGIFSEFCYVGGQEAISTSFSSYLAEVNPSLDPVNFQAVGHSAFAVSRFIAAGLNLWIKPRYLLAFYYGGAVVFSALCMGTFSAKTSSGLLIMVYFFEGPIFSLVFAMILRGLGRHTKLASAMIVAGFGAGGATIPPIMHAVATGRDERYGWSVIVAIFGGGCILVIWANALPSVRKVLDPVKTASSPSFEGGADTPDEDQPTIASSGSRASRIWGNLKKSRRRKSDEKRSSDDEGPSSPSTEHREKL</sequence>
<name>A0A9P4IEL1_9PEZI</name>
<evidence type="ECO:0000256" key="1">
    <source>
        <dbReference type="ARBA" id="ARBA00004429"/>
    </source>
</evidence>
<dbReference type="PANTHER" id="PTHR43702:SF13">
    <property type="entry name" value="MONOSACCHARIDE TRANSPORTER, PUTATIVE (AFU_ORTHOLOGUE AFUA_4G06630)-RELATED"/>
    <property type="match status" value="1"/>
</dbReference>
<dbReference type="PROSITE" id="PS51257">
    <property type="entry name" value="PROKAR_LIPOPROTEIN"/>
    <property type="match status" value="1"/>
</dbReference>
<dbReference type="AlphaFoldDB" id="A0A9P4IEL1"/>
<dbReference type="Pfam" id="PF07690">
    <property type="entry name" value="MFS_1"/>
    <property type="match status" value="1"/>
</dbReference>
<feature type="transmembrane region" description="Helical" evidence="4">
    <location>
        <begin position="563"/>
        <end position="582"/>
    </location>
</feature>
<keyword evidence="2" id="KW-1003">Cell membrane</keyword>
<feature type="transmembrane region" description="Helical" evidence="4">
    <location>
        <begin position="12"/>
        <end position="32"/>
    </location>
</feature>
<dbReference type="GO" id="GO:0005886">
    <property type="term" value="C:plasma membrane"/>
    <property type="evidence" value="ECO:0007669"/>
    <property type="project" value="UniProtKB-SubCell"/>
</dbReference>
<feature type="transmembrane region" description="Helical" evidence="4">
    <location>
        <begin position="434"/>
        <end position="456"/>
    </location>
</feature>
<dbReference type="GO" id="GO:0022857">
    <property type="term" value="F:transmembrane transporter activity"/>
    <property type="evidence" value="ECO:0007669"/>
    <property type="project" value="InterPro"/>
</dbReference>
<keyword evidence="4" id="KW-0812">Transmembrane</keyword>
<protein>
    <submittedName>
        <fullName evidence="6">MFS general substrate transporter</fullName>
    </submittedName>
</protein>
<feature type="transmembrane region" description="Helical" evidence="4">
    <location>
        <begin position="776"/>
        <end position="796"/>
    </location>
</feature>
<feature type="transmembrane region" description="Helical" evidence="4">
    <location>
        <begin position="488"/>
        <end position="512"/>
    </location>
</feature>
<dbReference type="EMBL" id="ML978124">
    <property type="protein sequence ID" value="KAF2100371.1"/>
    <property type="molecule type" value="Genomic_DNA"/>
</dbReference>
<dbReference type="Proteomes" id="UP000799772">
    <property type="component" value="Unassembled WGS sequence"/>
</dbReference>
<dbReference type="OrthoDB" id="546893at2759"/>
<evidence type="ECO:0000259" key="5">
    <source>
        <dbReference type="Pfam" id="PF20684"/>
    </source>
</evidence>
<dbReference type="InterPro" id="IPR036259">
    <property type="entry name" value="MFS_trans_sf"/>
</dbReference>
<gene>
    <name evidence="6" type="ORF">NA57DRAFT_64961</name>
</gene>
<evidence type="ECO:0000256" key="2">
    <source>
        <dbReference type="ARBA" id="ARBA00022475"/>
    </source>
</evidence>
<organism evidence="6 7">
    <name type="scientific">Rhizodiscina lignyota</name>
    <dbReference type="NCBI Taxonomy" id="1504668"/>
    <lineage>
        <taxon>Eukaryota</taxon>
        <taxon>Fungi</taxon>
        <taxon>Dikarya</taxon>
        <taxon>Ascomycota</taxon>
        <taxon>Pezizomycotina</taxon>
        <taxon>Dothideomycetes</taxon>
        <taxon>Pleosporomycetidae</taxon>
        <taxon>Aulographales</taxon>
        <taxon>Rhizodiscinaceae</taxon>
        <taxon>Rhizodiscina</taxon>
    </lineage>
</organism>
<feature type="transmembrane region" description="Helical" evidence="4">
    <location>
        <begin position="174"/>
        <end position="192"/>
    </location>
</feature>
<accession>A0A9P4IEL1</accession>
<feature type="transmembrane region" description="Helical" evidence="4">
    <location>
        <begin position="524"/>
        <end position="543"/>
    </location>
</feature>
<comment type="subcellular location">
    <subcellularLocation>
        <location evidence="1">Cell inner membrane</location>
        <topology evidence="1">Multi-pass membrane protein</topology>
    </subcellularLocation>
</comment>
<dbReference type="InterPro" id="IPR050375">
    <property type="entry name" value="MFS_TsgA-like"/>
</dbReference>
<feature type="transmembrane region" description="Helical" evidence="4">
    <location>
        <begin position="463"/>
        <end position="482"/>
    </location>
</feature>
<feature type="transmembrane region" description="Helical" evidence="4">
    <location>
        <begin position="44"/>
        <end position="69"/>
    </location>
</feature>
<feature type="transmembrane region" description="Helical" evidence="4">
    <location>
        <begin position="618"/>
        <end position="639"/>
    </location>
</feature>
<keyword evidence="4" id="KW-1133">Transmembrane helix</keyword>
<feature type="domain" description="Rhodopsin" evidence="5">
    <location>
        <begin position="28"/>
        <end position="287"/>
    </location>
</feature>
<dbReference type="Gene3D" id="1.20.1250.20">
    <property type="entry name" value="MFS general substrate transporter like domains"/>
    <property type="match status" value="2"/>
</dbReference>
<feature type="region of interest" description="Disordered" evidence="3">
    <location>
        <begin position="813"/>
        <end position="875"/>
    </location>
</feature>
<reference evidence="6" key="1">
    <citation type="journal article" date="2020" name="Stud. Mycol.">
        <title>101 Dothideomycetes genomes: a test case for predicting lifestyles and emergence of pathogens.</title>
        <authorList>
            <person name="Haridas S."/>
            <person name="Albert R."/>
            <person name="Binder M."/>
            <person name="Bloem J."/>
            <person name="Labutti K."/>
            <person name="Salamov A."/>
            <person name="Andreopoulos B."/>
            <person name="Baker S."/>
            <person name="Barry K."/>
            <person name="Bills G."/>
            <person name="Bluhm B."/>
            <person name="Cannon C."/>
            <person name="Castanera R."/>
            <person name="Culley D."/>
            <person name="Daum C."/>
            <person name="Ezra D."/>
            <person name="Gonzalez J."/>
            <person name="Henrissat B."/>
            <person name="Kuo A."/>
            <person name="Liang C."/>
            <person name="Lipzen A."/>
            <person name="Lutzoni F."/>
            <person name="Magnuson J."/>
            <person name="Mondo S."/>
            <person name="Nolan M."/>
            <person name="Ohm R."/>
            <person name="Pangilinan J."/>
            <person name="Park H.-J."/>
            <person name="Ramirez L."/>
            <person name="Alfaro M."/>
            <person name="Sun H."/>
            <person name="Tritt A."/>
            <person name="Yoshinaga Y."/>
            <person name="Zwiers L.-H."/>
            <person name="Turgeon B."/>
            <person name="Goodwin S."/>
            <person name="Spatafora J."/>
            <person name="Crous P."/>
            <person name="Grigoriev I."/>
        </authorList>
    </citation>
    <scope>NUCLEOTIDE SEQUENCE</scope>
    <source>
        <strain evidence="6">CBS 133067</strain>
    </source>
</reference>
<feature type="transmembrane region" description="Helical" evidence="4">
    <location>
        <begin position="394"/>
        <end position="414"/>
    </location>
</feature>
<evidence type="ECO:0000313" key="6">
    <source>
        <dbReference type="EMBL" id="KAF2100371.1"/>
    </source>
</evidence>
<feature type="transmembrane region" description="Helical" evidence="4">
    <location>
        <begin position="665"/>
        <end position="685"/>
    </location>
</feature>